<accession>A0A4P8WJD7</accession>
<dbReference type="EMBL" id="CP040330">
    <property type="protein sequence ID" value="QCS43394.1"/>
    <property type="molecule type" value="Genomic_DNA"/>
</dbReference>
<gene>
    <name evidence="1" type="ORF">FEJ81_13920</name>
</gene>
<dbReference type="AlphaFoldDB" id="A0A4P8WJD7"/>
<dbReference type="Proteomes" id="UP000302218">
    <property type="component" value="Chromosome"/>
</dbReference>
<reference evidence="2" key="1">
    <citation type="submission" date="2019-05" db="EMBL/GenBank/DDBJ databases">
        <title>Genome sequence and methylation pattern of the halophilic Archaeon Natrinema versiforme BOL5-4.</title>
        <authorList>
            <person name="DasSarma P."/>
            <person name="Anton B.P."/>
            <person name="DasSarma S.L."/>
            <person name="Martinez F.L."/>
            <person name="Guzman D."/>
            <person name="Roberts R.J."/>
            <person name="DasSarma S."/>
        </authorList>
    </citation>
    <scope>NUCLEOTIDE SEQUENCE [LARGE SCALE GENOMIC DNA]</scope>
    <source>
        <strain evidence="2">BOL5-4</strain>
    </source>
</reference>
<sequence>MGRQHVKRVIRFLKGSKDCSEEMIAIAYRFLRNGIGPAHEGIKSSDTETELNLSLTYDPKTSLDHLQEIGLVESDPEVADDLRTFVIAEWLGTDGEIINGEVEDTAEDALEALIDHMHATDTGDSAAVADGGVTHRSVLKDEFGINPARIENRLRTGDPVKTLRTAVPAIQDHPGLSTRGDYGMITFRYEAYRYTLTSEAVNLYRL</sequence>
<dbReference type="GeneID" id="40266391"/>
<evidence type="ECO:0000313" key="1">
    <source>
        <dbReference type="EMBL" id="QCS43394.1"/>
    </source>
</evidence>
<evidence type="ECO:0000313" key="2">
    <source>
        <dbReference type="Proteomes" id="UP000302218"/>
    </source>
</evidence>
<proteinExistence type="predicted"/>
<dbReference type="KEGG" id="nvr:FEJ81_13920"/>
<name>A0A4P8WJD7_9EURY</name>
<dbReference type="RefSeq" id="WP_138245854.1">
    <property type="nucleotide sequence ID" value="NZ_CP040330.1"/>
</dbReference>
<protein>
    <submittedName>
        <fullName evidence="1">Uncharacterized protein</fullName>
    </submittedName>
</protein>
<dbReference type="OrthoDB" id="195102at2157"/>
<organism evidence="1 2">
    <name type="scientific">Natrinema versiforme</name>
    <dbReference type="NCBI Taxonomy" id="88724"/>
    <lineage>
        <taxon>Archaea</taxon>
        <taxon>Methanobacteriati</taxon>
        <taxon>Methanobacteriota</taxon>
        <taxon>Stenosarchaea group</taxon>
        <taxon>Halobacteria</taxon>
        <taxon>Halobacteriales</taxon>
        <taxon>Natrialbaceae</taxon>
        <taxon>Natrinema</taxon>
    </lineage>
</organism>